<dbReference type="Gene3D" id="2.60.40.790">
    <property type="match status" value="1"/>
</dbReference>
<name>A0A1I7W412_LOALO</name>
<dbReference type="PROSITE" id="PS01031">
    <property type="entry name" value="SHSP"/>
    <property type="match status" value="1"/>
</dbReference>
<dbReference type="STRING" id="7209.A0A1I7W412"/>
<dbReference type="GO" id="GO:0009408">
    <property type="term" value="P:response to heat"/>
    <property type="evidence" value="ECO:0007669"/>
    <property type="project" value="TreeGrafter"/>
</dbReference>
<comment type="similarity">
    <text evidence="2 3">Belongs to the small heat shock protein (HSP20) family.</text>
</comment>
<dbReference type="PRINTS" id="PR00299">
    <property type="entry name" value="ACRYSTALLIN"/>
</dbReference>
<sequence>MVFGNLNLKIATLRHSNDYVNGAIGFSNLFKMAQFPNGRTAHRRWTDEPTTGGFRRLHATILGVCHCGENSLGEIIDEKENFGIQLDVRNFRPEELSVKMQDGRLLVEGHHEERNDQHGSVEQHFIRKYTMPKNVLQDSLESHLSDQGILRITAKKKAVENSQFKNIPIQFKSDKQ</sequence>
<protein>
    <submittedName>
        <fullName evidence="6">SHSP domain-containing protein</fullName>
    </submittedName>
</protein>
<dbReference type="InterPro" id="IPR002068">
    <property type="entry name" value="A-crystallin/Hsp20_dom"/>
</dbReference>
<dbReference type="SUPFAM" id="SSF49764">
    <property type="entry name" value="HSP20-like chaperones"/>
    <property type="match status" value="1"/>
</dbReference>
<evidence type="ECO:0000256" key="1">
    <source>
        <dbReference type="ARBA" id="ARBA00023016"/>
    </source>
</evidence>
<evidence type="ECO:0000256" key="3">
    <source>
        <dbReference type="RuleBase" id="RU003616"/>
    </source>
</evidence>
<dbReference type="Pfam" id="PF00011">
    <property type="entry name" value="HSP20"/>
    <property type="match status" value="1"/>
</dbReference>
<dbReference type="AlphaFoldDB" id="A0A1I7W412"/>
<dbReference type="GO" id="GO:0005737">
    <property type="term" value="C:cytoplasm"/>
    <property type="evidence" value="ECO:0007669"/>
    <property type="project" value="TreeGrafter"/>
</dbReference>
<organism evidence="5 6">
    <name type="scientific">Loa loa</name>
    <name type="common">Eye worm</name>
    <name type="synonym">Filaria loa</name>
    <dbReference type="NCBI Taxonomy" id="7209"/>
    <lineage>
        <taxon>Eukaryota</taxon>
        <taxon>Metazoa</taxon>
        <taxon>Ecdysozoa</taxon>
        <taxon>Nematoda</taxon>
        <taxon>Chromadorea</taxon>
        <taxon>Rhabditida</taxon>
        <taxon>Spirurina</taxon>
        <taxon>Spiruromorpha</taxon>
        <taxon>Filarioidea</taxon>
        <taxon>Onchocercidae</taxon>
        <taxon>Loa</taxon>
    </lineage>
</organism>
<dbReference type="GO" id="GO:0042026">
    <property type="term" value="P:protein refolding"/>
    <property type="evidence" value="ECO:0007669"/>
    <property type="project" value="TreeGrafter"/>
</dbReference>
<dbReference type="InParanoid" id="A0A1I7W412"/>
<dbReference type="FunCoup" id="A0A1I7W412">
    <property type="interactions" value="69"/>
</dbReference>
<dbReference type="PANTHER" id="PTHR45640:SF13">
    <property type="entry name" value="HEAT SHOCK PROTEIN 22-RELATED"/>
    <property type="match status" value="1"/>
</dbReference>
<gene>
    <name evidence="6" type="primary">LOAG_15850</name>
</gene>
<dbReference type="Proteomes" id="UP000095285">
    <property type="component" value="Unassembled WGS sequence"/>
</dbReference>
<dbReference type="WBParaSite" id="EN70_9380">
    <property type="protein sequence ID" value="EN70_9380"/>
    <property type="gene ID" value="EN70_9380"/>
</dbReference>
<dbReference type="GO" id="GO:0005634">
    <property type="term" value="C:nucleus"/>
    <property type="evidence" value="ECO:0007669"/>
    <property type="project" value="TreeGrafter"/>
</dbReference>
<reference evidence="5" key="1">
    <citation type="submission" date="2012-04" db="EMBL/GenBank/DDBJ databases">
        <title>The Genome Sequence of Loa loa.</title>
        <authorList>
            <consortium name="The Broad Institute Genome Sequencing Platform"/>
            <consortium name="Broad Institute Genome Sequencing Center for Infectious Disease"/>
            <person name="Nutman T.B."/>
            <person name="Fink D.L."/>
            <person name="Russ C."/>
            <person name="Young S."/>
            <person name="Zeng Q."/>
            <person name="Gargeya S."/>
            <person name="Alvarado L."/>
            <person name="Berlin A."/>
            <person name="Chapman S.B."/>
            <person name="Chen Z."/>
            <person name="Freedman E."/>
            <person name="Gellesch M."/>
            <person name="Goldberg J."/>
            <person name="Griggs A."/>
            <person name="Gujja S."/>
            <person name="Heilman E.R."/>
            <person name="Heiman D."/>
            <person name="Howarth C."/>
            <person name="Mehta T."/>
            <person name="Neiman D."/>
            <person name="Pearson M."/>
            <person name="Roberts A."/>
            <person name="Saif S."/>
            <person name="Shea T."/>
            <person name="Shenoy N."/>
            <person name="Sisk P."/>
            <person name="Stolte C."/>
            <person name="Sykes S."/>
            <person name="White J."/>
            <person name="Yandava C."/>
            <person name="Haas B."/>
            <person name="Henn M.R."/>
            <person name="Nusbaum C."/>
            <person name="Birren B."/>
        </authorList>
    </citation>
    <scope>NUCLEOTIDE SEQUENCE [LARGE SCALE GENOMIC DNA]</scope>
</reference>
<evidence type="ECO:0000313" key="5">
    <source>
        <dbReference type="Proteomes" id="UP000095285"/>
    </source>
</evidence>
<dbReference type="GO" id="GO:0051082">
    <property type="term" value="F:unfolded protein binding"/>
    <property type="evidence" value="ECO:0007669"/>
    <property type="project" value="TreeGrafter"/>
</dbReference>
<accession>A0A1I7W412</accession>
<dbReference type="InterPro" id="IPR001436">
    <property type="entry name" value="Alpha-crystallin/sHSP_animal"/>
</dbReference>
<dbReference type="CDD" id="cd06526">
    <property type="entry name" value="metazoan_ACD"/>
    <property type="match status" value="1"/>
</dbReference>
<reference evidence="6" key="2">
    <citation type="submission" date="2016-11" db="UniProtKB">
        <authorList>
            <consortium name="WormBaseParasite"/>
        </authorList>
    </citation>
    <scope>IDENTIFICATION</scope>
</reference>
<evidence type="ECO:0000259" key="4">
    <source>
        <dbReference type="PROSITE" id="PS01031"/>
    </source>
</evidence>
<evidence type="ECO:0000313" key="6">
    <source>
        <dbReference type="WBParaSite" id="EN70_9380"/>
    </source>
</evidence>
<dbReference type="OrthoDB" id="1431247at2759"/>
<feature type="domain" description="SHSP" evidence="4">
    <location>
        <begin position="63"/>
        <end position="172"/>
    </location>
</feature>
<evidence type="ECO:0000256" key="2">
    <source>
        <dbReference type="PROSITE-ProRule" id="PRU00285"/>
    </source>
</evidence>
<dbReference type="InterPro" id="IPR008978">
    <property type="entry name" value="HSP20-like_chaperone"/>
</dbReference>
<keyword evidence="1" id="KW-0346">Stress response</keyword>
<proteinExistence type="inferred from homology"/>
<keyword evidence="5" id="KW-1185">Reference proteome</keyword>
<dbReference type="PANTHER" id="PTHR45640">
    <property type="entry name" value="HEAT SHOCK PROTEIN HSP-12.2-RELATED"/>
    <property type="match status" value="1"/>
</dbReference>